<accession>A0A540MGC2</accession>
<dbReference type="AlphaFoldDB" id="A0A540MGC2"/>
<evidence type="ECO:0000313" key="1">
    <source>
        <dbReference type="EMBL" id="TQD97807.1"/>
    </source>
</evidence>
<sequence length="65" mass="7498">MPVLLKAVLRKPLNSFWHRNVARHVHSRLDKSTNKMPSPSTVDSFGIHSINHKYDRSKAMSGRRC</sequence>
<keyword evidence="2" id="KW-1185">Reference proteome</keyword>
<reference evidence="1 2" key="1">
    <citation type="journal article" date="2019" name="G3 (Bethesda)">
        <title>Sequencing of a Wild Apple (Malus baccata) Genome Unravels the Differences Between Cultivated and Wild Apple Species Regarding Disease Resistance and Cold Tolerance.</title>
        <authorList>
            <person name="Chen X."/>
        </authorList>
    </citation>
    <scope>NUCLEOTIDE SEQUENCE [LARGE SCALE GENOMIC DNA]</scope>
    <source>
        <strain evidence="2">cv. Shandingzi</strain>
        <tissue evidence="1">Leaves</tissue>
    </source>
</reference>
<organism evidence="1 2">
    <name type="scientific">Malus baccata</name>
    <name type="common">Siberian crab apple</name>
    <name type="synonym">Pyrus baccata</name>
    <dbReference type="NCBI Taxonomy" id="106549"/>
    <lineage>
        <taxon>Eukaryota</taxon>
        <taxon>Viridiplantae</taxon>
        <taxon>Streptophyta</taxon>
        <taxon>Embryophyta</taxon>
        <taxon>Tracheophyta</taxon>
        <taxon>Spermatophyta</taxon>
        <taxon>Magnoliopsida</taxon>
        <taxon>eudicotyledons</taxon>
        <taxon>Gunneridae</taxon>
        <taxon>Pentapetalae</taxon>
        <taxon>rosids</taxon>
        <taxon>fabids</taxon>
        <taxon>Rosales</taxon>
        <taxon>Rosaceae</taxon>
        <taxon>Amygdaloideae</taxon>
        <taxon>Maleae</taxon>
        <taxon>Malus</taxon>
    </lineage>
</organism>
<gene>
    <name evidence="1" type="ORF">C1H46_016587</name>
</gene>
<comment type="caution">
    <text evidence="1">The sequence shown here is derived from an EMBL/GenBank/DDBJ whole genome shotgun (WGS) entry which is preliminary data.</text>
</comment>
<dbReference type="Proteomes" id="UP000315295">
    <property type="component" value="Unassembled WGS sequence"/>
</dbReference>
<protein>
    <submittedName>
        <fullName evidence="1">Uncharacterized protein</fullName>
    </submittedName>
</protein>
<dbReference type="EMBL" id="VIEB01000263">
    <property type="protein sequence ID" value="TQD97807.1"/>
    <property type="molecule type" value="Genomic_DNA"/>
</dbReference>
<proteinExistence type="predicted"/>
<name>A0A540MGC2_MALBA</name>
<evidence type="ECO:0000313" key="2">
    <source>
        <dbReference type="Proteomes" id="UP000315295"/>
    </source>
</evidence>